<organism evidence="13 14">
    <name type="scientific">Blepharisma stoltei</name>
    <dbReference type="NCBI Taxonomy" id="1481888"/>
    <lineage>
        <taxon>Eukaryota</taxon>
        <taxon>Sar</taxon>
        <taxon>Alveolata</taxon>
        <taxon>Ciliophora</taxon>
        <taxon>Postciliodesmatophora</taxon>
        <taxon>Heterotrichea</taxon>
        <taxon>Heterotrichida</taxon>
        <taxon>Blepharismidae</taxon>
        <taxon>Blepharisma</taxon>
    </lineage>
</organism>
<keyword evidence="2 10" id="KW-0723">Serine/threonine-protein kinase</keyword>
<proteinExistence type="inferred from homology"/>
<dbReference type="GO" id="GO:0004674">
    <property type="term" value="F:protein serine/threonine kinase activity"/>
    <property type="evidence" value="ECO:0007669"/>
    <property type="project" value="UniProtKB-KW"/>
</dbReference>
<evidence type="ECO:0000256" key="7">
    <source>
        <dbReference type="ARBA" id="ARBA00047899"/>
    </source>
</evidence>
<evidence type="ECO:0000256" key="6">
    <source>
        <dbReference type="ARBA" id="ARBA00022840"/>
    </source>
</evidence>
<evidence type="ECO:0000256" key="4">
    <source>
        <dbReference type="ARBA" id="ARBA00022741"/>
    </source>
</evidence>
<evidence type="ECO:0000256" key="1">
    <source>
        <dbReference type="ARBA" id="ARBA00012513"/>
    </source>
</evidence>
<evidence type="ECO:0000256" key="8">
    <source>
        <dbReference type="ARBA" id="ARBA00048679"/>
    </source>
</evidence>
<dbReference type="SUPFAM" id="SSF56112">
    <property type="entry name" value="Protein kinase-like (PK-like)"/>
    <property type="match status" value="1"/>
</dbReference>
<dbReference type="PROSITE" id="PS50011">
    <property type="entry name" value="PROTEIN_KINASE_DOM"/>
    <property type="match status" value="1"/>
</dbReference>
<keyword evidence="6 9" id="KW-0067">ATP-binding</keyword>
<dbReference type="AlphaFoldDB" id="A0AAU9IGQ4"/>
<dbReference type="InterPro" id="IPR000961">
    <property type="entry name" value="AGC-kinase_C"/>
</dbReference>
<evidence type="ECO:0000256" key="9">
    <source>
        <dbReference type="PROSITE-ProRule" id="PRU10141"/>
    </source>
</evidence>
<feature type="domain" description="AGC-kinase C-terminal" evidence="12">
    <location>
        <begin position="281"/>
        <end position="345"/>
    </location>
</feature>
<keyword evidence="4 9" id="KW-0547">Nucleotide-binding</keyword>
<gene>
    <name evidence="13" type="ORF">BSTOLATCC_MIC1157</name>
</gene>
<dbReference type="InterPro" id="IPR050236">
    <property type="entry name" value="Ser_Thr_kinase_AGC"/>
</dbReference>
<dbReference type="Gene3D" id="1.10.510.10">
    <property type="entry name" value="Transferase(Phosphotransferase) domain 1"/>
    <property type="match status" value="1"/>
</dbReference>
<dbReference type="GO" id="GO:0005524">
    <property type="term" value="F:ATP binding"/>
    <property type="evidence" value="ECO:0007669"/>
    <property type="project" value="UniProtKB-UniRule"/>
</dbReference>
<evidence type="ECO:0000313" key="14">
    <source>
        <dbReference type="Proteomes" id="UP001162131"/>
    </source>
</evidence>
<dbReference type="Pfam" id="PF00069">
    <property type="entry name" value="Pkinase"/>
    <property type="match status" value="1"/>
</dbReference>
<sequence length="363" mass="41967">MGNSQENQKIRPIPSGLCKTDFIFHQIIGQGGFGRVWEVTHKKSKKYFAIKEMNKVRIVNKKSVSSVLNERKLLSILKHPFIVNMQYAFQDRENLYLVMDLMTGGDLRFHLCRNRRFTEEQTRFFIACILTGLEYLHVNGILHRDIKPENLVFDNKGYLRITDFGIAKILEPQNSKDTSGTPGYMAPEVMNRQNHGIGVDYYALGVIAYEFMTGTRPYVGRNRNEIKERIIASQVQLKKTDVPKGWSIEAADFINKLIQRKPEQRLGANGPQELKNHAWLRDFPWKKLLEKKLESPFIPSLMHNFHPIQAKDWGKDVDPAIRDDSIQPLFVGYIFDPQIANFKKDETTQRADLNSTARVKESV</sequence>
<comment type="catalytic activity">
    <reaction evidence="8">
        <text>L-seryl-[protein] + ATP = O-phospho-L-seryl-[protein] + ADP + H(+)</text>
        <dbReference type="Rhea" id="RHEA:17989"/>
        <dbReference type="Rhea" id="RHEA-COMP:9863"/>
        <dbReference type="Rhea" id="RHEA-COMP:11604"/>
        <dbReference type="ChEBI" id="CHEBI:15378"/>
        <dbReference type="ChEBI" id="CHEBI:29999"/>
        <dbReference type="ChEBI" id="CHEBI:30616"/>
        <dbReference type="ChEBI" id="CHEBI:83421"/>
        <dbReference type="ChEBI" id="CHEBI:456216"/>
        <dbReference type="EC" id="2.7.11.1"/>
    </reaction>
</comment>
<dbReference type="InterPro" id="IPR017441">
    <property type="entry name" value="Protein_kinase_ATP_BS"/>
</dbReference>
<dbReference type="PROSITE" id="PS00107">
    <property type="entry name" value="PROTEIN_KINASE_ATP"/>
    <property type="match status" value="1"/>
</dbReference>
<accession>A0AAU9IGQ4</accession>
<dbReference type="Gene3D" id="3.30.200.20">
    <property type="entry name" value="Phosphorylase Kinase, domain 1"/>
    <property type="match status" value="1"/>
</dbReference>
<dbReference type="InterPro" id="IPR011009">
    <property type="entry name" value="Kinase-like_dom_sf"/>
</dbReference>
<dbReference type="InterPro" id="IPR000719">
    <property type="entry name" value="Prot_kinase_dom"/>
</dbReference>
<comment type="caution">
    <text evidence="13">The sequence shown here is derived from an EMBL/GenBank/DDBJ whole genome shotgun (WGS) entry which is preliminary data.</text>
</comment>
<dbReference type="PROSITE" id="PS51285">
    <property type="entry name" value="AGC_KINASE_CTER"/>
    <property type="match status" value="1"/>
</dbReference>
<dbReference type="FunFam" id="1.10.510.10:FF:000454">
    <property type="entry name" value="Uncharacterized protein"/>
    <property type="match status" value="1"/>
</dbReference>
<reference evidence="13" key="1">
    <citation type="submission" date="2021-09" db="EMBL/GenBank/DDBJ databases">
        <authorList>
            <consortium name="AG Swart"/>
            <person name="Singh M."/>
            <person name="Singh A."/>
            <person name="Seah K."/>
            <person name="Emmerich C."/>
        </authorList>
    </citation>
    <scope>NUCLEOTIDE SEQUENCE</scope>
    <source>
        <strain evidence="13">ATCC30299</strain>
    </source>
</reference>
<comment type="similarity">
    <text evidence="10">Belongs to the protein kinase superfamily.</text>
</comment>
<evidence type="ECO:0000256" key="5">
    <source>
        <dbReference type="ARBA" id="ARBA00022777"/>
    </source>
</evidence>
<evidence type="ECO:0000259" key="11">
    <source>
        <dbReference type="PROSITE" id="PS50011"/>
    </source>
</evidence>
<evidence type="ECO:0000256" key="3">
    <source>
        <dbReference type="ARBA" id="ARBA00022679"/>
    </source>
</evidence>
<name>A0AAU9IGQ4_9CILI</name>
<evidence type="ECO:0000256" key="2">
    <source>
        <dbReference type="ARBA" id="ARBA00022527"/>
    </source>
</evidence>
<keyword evidence="3" id="KW-0808">Transferase</keyword>
<dbReference type="PROSITE" id="PS00108">
    <property type="entry name" value="PROTEIN_KINASE_ST"/>
    <property type="match status" value="1"/>
</dbReference>
<dbReference type="PANTHER" id="PTHR24356">
    <property type="entry name" value="SERINE/THREONINE-PROTEIN KINASE"/>
    <property type="match status" value="1"/>
</dbReference>
<keyword evidence="14" id="KW-1185">Reference proteome</keyword>
<dbReference type="FunFam" id="3.30.200.20:FF:000854">
    <property type="entry name" value="Uncharacterized protein"/>
    <property type="match status" value="1"/>
</dbReference>
<protein>
    <recommendedName>
        <fullName evidence="1">non-specific serine/threonine protein kinase</fullName>
        <ecNumber evidence="1">2.7.11.1</ecNumber>
    </recommendedName>
</protein>
<dbReference type="InterPro" id="IPR008271">
    <property type="entry name" value="Ser/Thr_kinase_AS"/>
</dbReference>
<dbReference type="GO" id="GO:0035556">
    <property type="term" value="P:intracellular signal transduction"/>
    <property type="evidence" value="ECO:0007669"/>
    <property type="project" value="TreeGrafter"/>
</dbReference>
<feature type="binding site" evidence="9">
    <location>
        <position position="51"/>
    </location>
    <ligand>
        <name>ATP</name>
        <dbReference type="ChEBI" id="CHEBI:30616"/>
    </ligand>
</feature>
<dbReference type="SMART" id="SM00220">
    <property type="entry name" value="S_TKc"/>
    <property type="match status" value="1"/>
</dbReference>
<evidence type="ECO:0000259" key="12">
    <source>
        <dbReference type="PROSITE" id="PS51285"/>
    </source>
</evidence>
<dbReference type="CDD" id="cd05578">
    <property type="entry name" value="STKc_Yank1"/>
    <property type="match status" value="1"/>
</dbReference>
<evidence type="ECO:0000256" key="10">
    <source>
        <dbReference type="RuleBase" id="RU000304"/>
    </source>
</evidence>
<dbReference type="EC" id="2.7.11.1" evidence="1"/>
<dbReference type="EMBL" id="CAJZBQ010000002">
    <property type="protein sequence ID" value="CAG9310304.1"/>
    <property type="molecule type" value="Genomic_DNA"/>
</dbReference>
<feature type="domain" description="Protein kinase" evidence="11">
    <location>
        <begin position="22"/>
        <end position="280"/>
    </location>
</feature>
<dbReference type="Proteomes" id="UP001162131">
    <property type="component" value="Unassembled WGS sequence"/>
</dbReference>
<dbReference type="PANTHER" id="PTHR24356:SF374">
    <property type="entry name" value="PROTEIN KINASE DOMAIN-CONTAINING PROTEIN"/>
    <property type="match status" value="1"/>
</dbReference>
<keyword evidence="5" id="KW-0418">Kinase</keyword>
<evidence type="ECO:0000313" key="13">
    <source>
        <dbReference type="EMBL" id="CAG9310304.1"/>
    </source>
</evidence>
<comment type="catalytic activity">
    <reaction evidence="7">
        <text>L-threonyl-[protein] + ATP = O-phospho-L-threonyl-[protein] + ADP + H(+)</text>
        <dbReference type="Rhea" id="RHEA:46608"/>
        <dbReference type="Rhea" id="RHEA-COMP:11060"/>
        <dbReference type="Rhea" id="RHEA-COMP:11605"/>
        <dbReference type="ChEBI" id="CHEBI:15378"/>
        <dbReference type="ChEBI" id="CHEBI:30013"/>
        <dbReference type="ChEBI" id="CHEBI:30616"/>
        <dbReference type="ChEBI" id="CHEBI:61977"/>
        <dbReference type="ChEBI" id="CHEBI:456216"/>
        <dbReference type="EC" id="2.7.11.1"/>
    </reaction>
</comment>